<dbReference type="EMBL" id="WMBQ01000001">
    <property type="protein sequence ID" value="MTD93541.1"/>
    <property type="molecule type" value="Genomic_DNA"/>
</dbReference>
<evidence type="ECO:0000313" key="11">
    <source>
        <dbReference type="Proteomes" id="UP000440694"/>
    </source>
</evidence>
<gene>
    <name evidence="10" type="ORF">GIW81_04235</name>
</gene>
<evidence type="ECO:0000256" key="8">
    <source>
        <dbReference type="ARBA" id="ARBA00046332"/>
    </source>
</evidence>
<organism evidence="10 11">
    <name type="scientific">Hyphomicrobium album</name>
    <dbReference type="NCBI Taxonomy" id="2665159"/>
    <lineage>
        <taxon>Bacteria</taxon>
        <taxon>Pseudomonadati</taxon>
        <taxon>Pseudomonadota</taxon>
        <taxon>Alphaproteobacteria</taxon>
        <taxon>Hyphomicrobiales</taxon>
        <taxon>Hyphomicrobiaceae</taxon>
        <taxon>Hyphomicrobium</taxon>
    </lineage>
</organism>
<dbReference type="Pfam" id="PF04324">
    <property type="entry name" value="Fer2_BFD"/>
    <property type="match status" value="1"/>
</dbReference>
<proteinExistence type="inferred from homology"/>
<evidence type="ECO:0000256" key="4">
    <source>
        <dbReference type="ARBA" id="ARBA00022982"/>
    </source>
</evidence>
<evidence type="ECO:0000256" key="5">
    <source>
        <dbReference type="ARBA" id="ARBA00023004"/>
    </source>
</evidence>
<name>A0A6I3KLD8_9HYPH</name>
<dbReference type="PANTHER" id="PTHR37424:SF1">
    <property type="entry name" value="BACTERIOFERRITIN-ASSOCIATED FERREDOXIN"/>
    <property type="match status" value="1"/>
</dbReference>
<comment type="similarity">
    <text evidence="8">Belongs to the Bfd family.</text>
</comment>
<dbReference type="GO" id="GO:0051537">
    <property type="term" value="F:2 iron, 2 sulfur cluster binding"/>
    <property type="evidence" value="ECO:0007669"/>
    <property type="project" value="UniProtKB-KW"/>
</dbReference>
<keyword evidence="6" id="KW-0411">Iron-sulfur</keyword>
<evidence type="ECO:0000256" key="3">
    <source>
        <dbReference type="ARBA" id="ARBA00022723"/>
    </source>
</evidence>
<dbReference type="InterPro" id="IPR041854">
    <property type="entry name" value="BFD-like_2Fe2S-bd_dom_sf"/>
</dbReference>
<sequence>MIVCSCNMLRDSDVAQAAASQPLRVTQVHACLGCRPRCGGCFATIKQILDSTMPQGSAPAEACYAQ</sequence>
<keyword evidence="4" id="KW-0249">Electron transport</keyword>
<keyword evidence="5" id="KW-0408">Iron</keyword>
<keyword evidence="2" id="KW-0001">2Fe-2S</keyword>
<dbReference type="Proteomes" id="UP000440694">
    <property type="component" value="Unassembled WGS sequence"/>
</dbReference>
<reference evidence="10 11" key="1">
    <citation type="submission" date="2019-11" db="EMBL/GenBank/DDBJ databases">
        <title>Identification of a novel strain.</title>
        <authorList>
            <person name="Xu Q."/>
            <person name="Wang G."/>
        </authorList>
    </citation>
    <scope>NUCLEOTIDE SEQUENCE [LARGE SCALE GENOMIC DNA]</scope>
    <source>
        <strain evidence="11">xq</strain>
    </source>
</reference>
<accession>A0A6I3KLD8</accession>
<protein>
    <recommendedName>
        <fullName evidence="7">Bacterioferritin-associated ferredoxin</fullName>
    </recommendedName>
</protein>
<keyword evidence="1" id="KW-0813">Transport</keyword>
<dbReference type="InterPro" id="IPR007419">
    <property type="entry name" value="BFD-like_2Fe2S-bd_dom"/>
</dbReference>
<evidence type="ECO:0000256" key="2">
    <source>
        <dbReference type="ARBA" id="ARBA00022714"/>
    </source>
</evidence>
<dbReference type="GO" id="GO:0046872">
    <property type="term" value="F:metal ion binding"/>
    <property type="evidence" value="ECO:0007669"/>
    <property type="project" value="UniProtKB-KW"/>
</dbReference>
<evidence type="ECO:0000259" key="9">
    <source>
        <dbReference type="Pfam" id="PF04324"/>
    </source>
</evidence>
<dbReference type="InterPro" id="IPR052371">
    <property type="entry name" value="BFD-associated_ferredoxin"/>
</dbReference>
<feature type="domain" description="BFD-like [2Fe-2S]-binding" evidence="9">
    <location>
        <begin position="2"/>
        <end position="50"/>
    </location>
</feature>
<keyword evidence="11" id="KW-1185">Reference proteome</keyword>
<dbReference type="PANTHER" id="PTHR37424">
    <property type="entry name" value="BACTERIOFERRITIN-ASSOCIATED FERREDOXIN"/>
    <property type="match status" value="1"/>
</dbReference>
<evidence type="ECO:0000256" key="6">
    <source>
        <dbReference type="ARBA" id="ARBA00023014"/>
    </source>
</evidence>
<evidence type="ECO:0000313" key="10">
    <source>
        <dbReference type="EMBL" id="MTD93541.1"/>
    </source>
</evidence>
<keyword evidence="3" id="KW-0479">Metal-binding</keyword>
<evidence type="ECO:0000256" key="7">
    <source>
        <dbReference type="ARBA" id="ARBA00039386"/>
    </source>
</evidence>
<dbReference type="RefSeq" id="WP_154738073.1">
    <property type="nucleotide sequence ID" value="NZ_WMBQ01000001.1"/>
</dbReference>
<dbReference type="AlphaFoldDB" id="A0A6I3KLD8"/>
<dbReference type="Gene3D" id="1.10.10.1100">
    <property type="entry name" value="BFD-like [2Fe-2S]-binding domain"/>
    <property type="match status" value="1"/>
</dbReference>
<evidence type="ECO:0000256" key="1">
    <source>
        <dbReference type="ARBA" id="ARBA00022448"/>
    </source>
</evidence>
<comment type="caution">
    <text evidence="10">The sequence shown here is derived from an EMBL/GenBank/DDBJ whole genome shotgun (WGS) entry which is preliminary data.</text>
</comment>